<gene>
    <name evidence="1" type="ORF">METZ01_LOCUS262317</name>
</gene>
<protein>
    <submittedName>
        <fullName evidence="1">Uncharacterized protein</fullName>
    </submittedName>
</protein>
<organism evidence="1">
    <name type="scientific">marine metagenome</name>
    <dbReference type="NCBI Taxonomy" id="408172"/>
    <lineage>
        <taxon>unclassified sequences</taxon>
        <taxon>metagenomes</taxon>
        <taxon>ecological metagenomes</taxon>
    </lineage>
</organism>
<reference evidence="1" key="1">
    <citation type="submission" date="2018-05" db="EMBL/GenBank/DDBJ databases">
        <authorList>
            <person name="Lanie J.A."/>
            <person name="Ng W.-L."/>
            <person name="Kazmierczak K.M."/>
            <person name="Andrzejewski T.M."/>
            <person name="Davidsen T.M."/>
            <person name="Wayne K.J."/>
            <person name="Tettelin H."/>
            <person name="Glass J.I."/>
            <person name="Rusch D."/>
            <person name="Podicherti R."/>
            <person name="Tsui H.-C.T."/>
            <person name="Winkler M.E."/>
        </authorList>
    </citation>
    <scope>NUCLEOTIDE SEQUENCE</scope>
</reference>
<dbReference type="EMBL" id="UINC01073234">
    <property type="protein sequence ID" value="SVC09463.1"/>
    <property type="molecule type" value="Genomic_DNA"/>
</dbReference>
<evidence type="ECO:0000313" key="1">
    <source>
        <dbReference type="EMBL" id="SVC09463.1"/>
    </source>
</evidence>
<sequence length="107" mass="12357">MRNLILILFLIFFSFSSNGKSFDKDLKIFGINFAQHNSIIKKLYFEITTYKYPASFVEVVRSVKIDHLVCYNHNIVVDWKTGECSTNGEAKYKNNLKSLGLPVKEKS</sequence>
<feature type="non-terminal residue" evidence="1">
    <location>
        <position position="107"/>
    </location>
</feature>
<accession>A0A382JED5</accession>
<proteinExistence type="predicted"/>
<name>A0A382JED5_9ZZZZ</name>
<dbReference type="AlphaFoldDB" id="A0A382JED5"/>